<dbReference type="Proteomes" id="UP001143674">
    <property type="component" value="Unassembled WGS sequence"/>
</dbReference>
<dbReference type="EMBL" id="JAIVEX010000029">
    <property type="protein sequence ID" value="MDB0525040.1"/>
    <property type="molecule type" value="Genomic_DNA"/>
</dbReference>
<name>A0AAE3NMP2_RALSL</name>
<proteinExistence type="predicted"/>
<organism evidence="2 3">
    <name type="scientific">Ralstonia solanacearum</name>
    <name type="common">Pseudomonas solanacearum</name>
    <dbReference type="NCBI Taxonomy" id="305"/>
    <lineage>
        <taxon>Bacteria</taxon>
        <taxon>Pseudomonadati</taxon>
        <taxon>Pseudomonadota</taxon>
        <taxon>Betaproteobacteria</taxon>
        <taxon>Burkholderiales</taxon>
        <taxon>Burkholderiaceae</taxon>
        <taxon>Ralstonia</taxon>
        <taxon>Ralstonia solanacearum species complex</taxon>
    </lineage>
</organism>
<evidence type="ECO:0000313" key="3">
    <source>
        <dbReference type="Proteomes" id="UP001143674"/>
    </source>
</evidence>
<dbReference type="PROSITE" id="PS51257">
    <property type="entry name" value="PROKAR_LIPOPROTEIN"/>
    <property type="match status" value="1"/>
</dbReference>
<accession>A0AAE3NMP2</accession>
<protein>
    <submittedName>
        <fullName evidence="2">Uncharacterized protein</fullName>
    </submittedName>
</protein>
<gene>
    <name evidence="2" type="ORF">LBW55_25860</name>
</gene>
<evidence type="ECO:0000313" key="2">
    <source>
        <dbReference type="EMBL" id="MDB0525040.1"/>
    </source>
</evidence>
<evidence type="ECO:0000256" key="1">
    <source>
        <dbReference type="SAM" id="MobiDB-lite"/>
    </source>
</evidence>
<comment type="caution">
    <text evidence="2">The sequence shown here is derived from an EMBL/GenBank/DDBJ whole genome shotgun (WGS) entry which is preliminary data.</text>
</comment>
<sequence length="249" mass="26958">MPRSPKSVATIESIVIPPQIAMGGCISKTGGPHAPVTYGSDGYESDVETRNNRTTSSPGSRPDAALSGLVPLAKRVYEDSTLWHGTKREHVPSIRKNGFQKERKSDGATEGGGGNFMMRFSSGGISASSEHHYLSSSRQMAKDFAMYADPDRPALVRTIGVANNVHLEKDPYSEGPALRTRDSIPPAHVLGSKRSPAGANAKVFRDEMQKAGHDVSTKQAGQLLREVQSDSEDDAYPSHDEFIMRHLRG</sequence>
<feature type="region of interest" description="Disordered" evidence="1">
    <location>
        <begin position="26"/>
        <end position="65"/>
    </location>
</feature>
<dbReference type="AlphaFoldDB" id="A0AAE3NMP2"/>
<reference evidence="2" key="1">
    <citation type="submission" date="2021-09" db="EMBL/GenBank/DDBJ databases">
        <title>Genomic analysis of Ralstonia spp.</title>
        <authorList>
            <person name="Aburjaile F."/>
            <person name="Ariute J.C."/>
            <person name="Pais A.K.L."/>
            <person name="Albuquerque G.M.R."/>
            <person name="Silva A.M.F."/>
            <person name="Brenig B."/>
            <person name="Azevedo V."/>
            <person name="Matiuzzi M."/>
            <person name="Ramos R."/>
            <person name="Goes-Neto A."/>
            <person name="Soares S."/>
            <person name="Iseppon A.M.B."/>
            <person name="Souza E."/>
            <person name="Gama M."/>
        </authorList>
    </citation>
    <scope>NUCLEOTIDE SEQUENCE</scope>
    <source>
        <strain evidence="2">B4</strain>
    </source>
</reference>
<dbReference type="RefSeq" id="WP_247588963.1">
    <property type="nucleotide sequence ID" value="NZ_JAIVEX010000029.1"/>
</dbReference>